<sequence>MKTIFRKHLTYLKLALDNSGVDYELSDVEVPSLPQSRSGKLIDQQAYGVLIKGRTDYLPRSFIEVQSETLK</sequence>
<dbReference type="EMBL" id="JAQQXP010000001">
    <property type="protein sequence ID" value="MDC8831592.1"/>
    <property type="molecule type" value="Genomic_DNA"/>
</dbReference>
<protein>
    <submittedName>
        <fullName evidence="1">Uncharacterized protein</fullName>
    </submittedName>
</protein>
<proteinExistence type="predicted"/>
<evidence type="ECO:0000313" key="2">
    <source>
        <dbReference type="Proteomes" id="UP001218788"/>
    </source>
</evidence>
<name>A0ABT5L6Z2_9ALTE</name>
<gene>
    <name evidence="1" type="ORF">OIK42_12560</name>
</gene>
<dbReference type="Proteomes" id="UP001218788">
    <property type="component" value="Unassembled WGS sequence"/>
</dbReference>
<dbReference type="RefSeq" id="WP_273640984.1">
    <property type="nucleotide sequence ID" value="NZ_JAQQXP010000001.1"/>
</dbReference>
<accession>A0ABT5L6Z2</accession>
<keyword evidence="2" id="KW-1185">Reference proteome</keyword>
<organism evidence="1 2">
    <name type="scientific">Alteromonas gilva</name>
    <dbReference type="NCBI Taxonomy" id="2987522"/>
    <lineage>
        <taxon>Bacteria</taxon>
        <taxon>Pseudomonadati</taxon>
        <taxon>Pseudomonadota</taxon>
        <taxon>Gammaproteobacteria</taxon>
        <taxon>Alteromonadales</taxon>
        <taxon>Alteromonadaceae</taxon>
        <taxon>Alteromonas/Salinimonas group</taxon>
        <taxon>Alteromonas</taxon>
    </lineage>
</organism>
<evidence type="ECO:0000313" key="1">
    <source>
        <dbReference type="EMBL" id="MDC8831592.1"/>
    </source>
</evidence>
<comment type="caution">
    <text evidence="1">The sequence shown here is derived from an EMBL/GenBank/DDBJ whole genome shotgun (WGS) entry which is preliminary data.</text>
</comment>
<reference evidence="1 2" key="1">
    <citation type="submission" date="2022-10" db="EMBL/GenBank/DDBJ databases">
        <title>Alteromonas sp. chi3 Genome sequencing.</title>
        <authorList>
            <person name="Park S."/>
        </authorList>
    </citation>
    <scope>NUCLEOTIDE SEQUENCE [LARGE SCALE GENOMIC DNA]</scope>
    <source>
        <strain evidence="2">chi3</strain>
    </source>
</reference>